<dbReference type="Pfam" id="PF03720">
    <property type="entry name" value="UDPG_MGDP_dh_C"/>
    <property type="match status" value="1"/>
</dbReference>
<accession>A0ABP8VVM2</accession>
<evidence type="ECO:0000313" key="10">
    <source>
        <dbReference type="Proteomes" id="UP001500325"/>
    </source>
</evidence>
<dbReference type="Pfam" id="PF03721">
    <property type="entry name" value="UDPG_MGDP_dh_N"/>
    <property type="match status" value="1"/>
</dbReference>
<keyword evidence="10" id="KW-1185">Reference proteome</keyword>
<dbReference type="NCBIfam" id="TIGR03026">
    <property type="entry name" value="NDP-sugDHase"/>
    <property type="match status" value="1"/>
</dbReference>
<dbReference type="SMART" id="SM00984">
    <property type="entry name" value="UDPG_MGDP_dh_C"/>
    <property type="match status" value="1"/>
</dbReference>
<dbReference type="InterPro" id="IPR036220">
    <property type="entry name" value="UDP-Glc/GDP-Man_DH_C_sf"/>
</dbReference>
<proteinExistence type="inferred from homology"/>
<dbReference type="PIRSF" id="PIRSF000124">
    <property type="entry name" value="UDPglc_GDPman_dh"/>
    <property type="match status" value="1"/>
</dbReference>
<dbReference type="EMBL" id="BAABIC010000001">
    <property type="protein sequence ID" value="GAA4673433.1"/>
    <property type="molecule type" value="Genomic_DNA"/>
</dbReference>
<evidence type="ECO:0000256" key="2">
    <source>
        <dbReference type="ARBA" id="ARBA00006601"/>
    </source>
</evidence>
<reference evidence="10" key="1">
    <citation type="journal article" date="2019" name="Int. J. Syst. Evol. Microbiol.">
        <title>The Global Catalogue of Microorganisms (GCM) 10K type strain sequencing project: providing services to taxonomists for standard genome sequencing and annotation.</title>
        <authorList>
            <consortium name="The Broad Institute Genomics Platform"/>
            <consortium name="The Broad Institute Genome Sequencing Center for Infectious Disease"/>
            <person name="Wu L."/>
            <person name="Ma J."/>
        </authorList>
    </citation>
    <scope>NUCLEOTIDE SEQUENCE [LARGE SCALE GENOMIC DNA]</scope>
    <source>
        <strain evidence="10">JCM 18055</strain>
    </source>
</reference>
<dbReference type="PANTHER" id="PTHR43750:SF1">
    <property type="entry name" value="GDP-MANNOSE 6-DEHYDROGENASE"/>
    <property type="match status" value="1"/>
</dbReference>
<dbReference type="EC" id="1.1.1.22" evidence="3 7"/>
<dbReference type="Pfam" id="PF00984">
    <property type="entry name" value="UDPG_MGDP_dh"/>
    <property type="match status" value="1"/>
</dbReference>
<dbReference type="SUPFAM" id="SSF48179">
    <property type="entry name" value="6-phosphogluconate dehydrogenase C-terminal domain-like"/>
    <property type="match status" value="1"/>
</dbReference>
<dbReference type="PIRSF" id="PIRSF500134">
    <property type="entry name" value="UDPglc_DH_bac"/>
    <property type="match status" value="1"/>
</dbReference>
<name>A0ABP8VVM2_9PSEU</name>
<comment type="catalytic activity">
    <reaction evidence="6 7">
        <text>UDP-alpha-D-glucose + 2 NAD(+) + H2O = UDP-alpha-D-glucuronate + 2 NADH + 3 H(+)</text>
        <dbReference type="Rhea" id="RHEA:23596"/>
        <dbReference type="ChEBI" id="CHEBI:15377"/>
        <dbReference type="ChEBI" id="CHEBI:15378"/>
        <dbReference type="ChEBI" id="CHEBI:57540"/>
        <dbReference type="ChEBI" id="CHEBI:57945"/>
        <dbReference type="ChEBI" id="CHEBI:58052"/>
        <dbReference type="ChEBI" id="CHEBI:58885"/>
        <dbReference type="EC" id="1.1.1.22"/>
    </reaction>
</comment>
<keyword evidence="5 7" id="KW-0520">NAD</keyword>
<dbReference type="Gene3D" id="3.40.50.720">
    <property type="entry name" value="NAD(P)-binding Rossmann-like Domain"/>
    <property type="match status" value="2"/>
</dbReference>
<evidence type="ECO:0000256" key="5">
    <source>
        <dbReference type="ARBA" id="ARBA00023027"/>
    </source>
</evidence>
<evidence type="ECO:0000256" key="1">
    <source>
        <dbReference type="ARBA" id="ARBA00004701"/>
    </source>
</evidence>
<dbReference type="InterPro" id="IPR036291">
    <property type="entry name" value="NAD(P)-bd_dom_sf"/>
</dbReference>
<evidence type="ECO:0000259" key="8">
    <source>
        <dbReference type="SMART" id="SM00984"/>
    </source>
</evidence>
<dbReference type="Gene3D" id="1.20.5.170">
    <property type="match status" value="1"/>
</dbReference>
<dbReference type="SUPFAM" id="SSF52413">
    <property type="entry name" value="UDP-glucose/GDP-mannose dehydrogenase C-terminal domain"/>
    <property type="match status" value="1"/>
</dbReference>
<dbReference type="RefSeq" id="WP_345377613.1">
    <property type="nucleotide sequence ID" value="NZ_BAABIC010000001.1"/>
</dbReference>
<feature type="domain" description="UDP-glucose/GDP-mannose dehydrogenase C-terminal" evidence="8">
    <location>
        <begin position="322"/>
        <end position="429"/>
    </location>
</feature>
<keyword evidence="4 7" id="KW-0560">Oxidoreductase</keyword>
<dbReference type="InterPro" id="IPR017476">
    <property type="entry name" value="UDP-Glc/GDP-Man"/>
</dbReference>
<protein>
    <recommendedName>
        <fullName evidence="3 7">UDP-glucose 6-dehydrogenase</fullName>
        <ecNumber evidence="3 7">1.1.1.22</ecNumber>
    </recommendedName>
</protein>
<comment type="caution">
    <text evidence="9">The sequence shown here is derived from an EMBL/GenBank/DDBJ whole genome shotgun (WGS) entry which is preliminary data.</text>
</comment>
<comment type="pathway">
    <text evidence="1">Nucleotide-sugar biosynthesis; UDP-alpha-D-glucuronate biosynthesis; UDP-alpha-D-glucuronate from UDP-alpha-D-glucose: step 1/1.</text>
</comment>
<dbReference type="InterPro" id="IPR014026">
    <property type="entry name" value="UDP-Glc/GDP-Man_DH_dimer"/>
</dbReference>
<evidence type="ECO:0000256" key="6">
    <source>
        <dbReference type="ARBA" id="ARBA00047473"/>
    </source>
</evidence>
<dbReference type="SUPFAM" id="SSF51735">
    <property type="entry name" value="NAD(P)-binding Rossmann-fold domains"/>
    <property type="match status" value="1"/>
</dbReference>
<evidence type="ECO:0000256" key="7">
    <source>
        <dbReference type="PIRNR" id="PIRNR000124"/>
    </source>
</evidence>
<dbReference type="InterPro" id="IPR008927">
    <property type="entry name" value="6-PGluconate_DH-like_C_sf"/>
</dbReference>
<evidence type="ECO:0000313" key="9">
    <source>
        <dbReference type="EMBL" id="GAA4673433.1"/>
    </source>
</evidence>
<dbReference type="InterPro" id="IPR014027">
    <property type="entry name" value="UDP-Glc/GDP-Man_DH_C"/>
</dbReference>
<evidence type="ECO:0000256" key="3">
    <source>
        <dbReference type="ARBA" id="ARBA00012954"/>
    </source>
</evidence>
<gene>
    <name evidence="9" type="ORF">GCM10023215_01110</name>
</gene>
<dbReference type="PANTHER" id="PTHR43750">
    <property type="entry name" value="UDP-GLUCOSE 6-DEHYDROGENASE TUAD"/>
    <property type="match status" value="1"/>
</dbReference>
<dbReference type="InterPro" id="IPR001732">
    <property type="entry name" value="UDP-Glc/GDP-Man_DH_N"/>
</dbReference>
<evidence type="ECO:0000256" key="4">
    <source>
        <dbReference type="ARBA" id="ARBA00023002"/>
    </source>
</evidence>
<comment type="similarity">
    <text evidence="2 7">Belongs to the UDP-glucose/GDP-mannose dehydrogenase family.</text>
</comment>
<sequence>MRVALFGLGYVGAVTATCLASSGHRVVGVDTDADKVAELNAGRSPVVEPGLDELVSAARSRALLAATTSAEEALREADVSLVCVGTPSGPGGSTDLSQVRRVSEEIGRAIAGQSRPHTVVVRSTVPPGTVGSVVTPLLQSTSGRGPETGLHVAMCPEFLREGTSVRDFFDPPFLVVGGTAAAISVVRELFAFLGCGVHETRLSAAESVKYACNAFHALKVSFTNEIARLYRMLEVDSRDVMEVFVQDRQLNISPAYLRPGFAFGGSCLPKDVRSLLHLARMNNVGLPVLEGALASNDMLVRDVAQRVLERIDEDGGTNRRVALLGLSFKHLTDDLRESPNVALAEILIGKGLDVAIHDPVVNMARLSGANLRYVRARLPHLQRVLHDDAASALAGARVAIVSAADDGVIDALRDADPPMVLDLHGRLGAAVEDLTGYQGVGW</sequence>
<dbReference type="InterPro" id="IPR028357">
    <property type="entry name" value="UDPglc_DH_bac"/>
</dbReference>
<dbReference type="Proteomes" id="UP001500325">
    <property type="component" value="Unassembled WGS sequence"/>
</dbReference>
<organism evidence="9 10">
    <name type="scientific">Pseudonocardia yuanmonensis</name>
    <dbReference type="NCBI Taxonomy" id="1095914"/>
    <lineage>
        <taxon>Bacteria</taxon>
        <taxon>Bacillati</taxon>
        <taxon>Actinomycetota</taxon>
        <taxon>Actinomycetes</taxon>
        <taxon>Pseudonocardiales</taxon>
        <taxon>Pseudonocardiaceae</taxon>
        <taxon>Pseudonocardia</taxon>
    </lineage>
</organism>